<dbReference type="InterPro" id="IPR050194">
    <property type="entry name" value="Glycosyltransferase_grp1"/>
</dbReference>
<name>A0A6J5YF70_9ZZZZ</name>
<accession>A0A6J5YF70</accession>
<dbReference type="AlphaFoldDB" id="A0A6J5YF70"/>
<organism evidence="1">
    <name type="scientific">freshwater metagenome</name>
    <dbReference type="NCBI Taxonomy" id="449393"/>
    <lineage>
        <taxon>unclassified sequences</taxon>
        <taxon>metagenomes</taxon>
        <taxon>ecological metagenomes</taxon>
    </lineage>
</organism>
<protein>
    <submittedName>
        <fullName evidence="1">Unannotated protein</fullName>
    </submittedName>
</protein>
<dbReference type="GO" id="GO:0016757">
    <property type="term" value="F:glycosyltransferase activity"/>
    <property type="evidence" value="ECO:0007669"/>
    <property type="project" value="TreeGrafter"/>
</dbReference>
<gene>
    <name evidence="1" type="ORF">UFOPK1392_01879</name>
    <name evidence="2" type="ORF">UFOPK3733_01153</name>
</gene>
<dbReference type="EMBL" id="CAFBNC010000053">
    <property type="protein sequence ID" value="CAB4938820.1"/>
    <property type="molecule type" value="Genomic_DNA"/>
</dbReference>
<dbReference type="EMBL" id="CAEMXZ010000104">
    <property type="protein sequence ID" value="CAB4324115.1"/>
    <property type="molecule type" value="Genomic_DNA"/>
</dbReference>
<dbReference type="PANTHER" id="PTHR45947">
    <property type="entry name" value="SULFOQUINOVOSYL TRANSFERASE SQD2"/>
    <property type="match status" value="1"/>
</dbReference>
<dbReference type="PANTHER" id="PTHR45947:SF13">
    <property type="entry name" value="TRANSFERASE"/>
    <property type="match status" value="1"/>
</dbReference>
<sequence length="400" mass="43594">MPPRIRVTLLHNFYRGVLPSGEDLNVREHQSLVGDGAVIDIVQTGNNYVVAHPIRGRARAVAAALDLGSASSRYADEVIARRPDVVHIENLTPLIPESVVALLHERGLPLVRRWGNYRFRCPSGDNFRNGERCEDCSGRLGTLPSVIHGCYGSGRGPSAVVALRRGLVAPSLTRLRHLPISRFLAVELEASGVRADQITVIPNCVPFSSLPPEPFSRRGAGRVLFLGSLLEKKGIRTLLEAWKLLAAGAPGMELTFLGDGPLRPEVEQAARDDSRITFTPTVPYEQARLEIHRSDVVVVPSEWDEPFGRVVIEAFAEGTPVVVSDRAALPELLGESCGRTFIPGDAVDLARQLAAVLAADDAQRREMAEATQMRHRDHFSPEAVRSLWLSAYQGVIADAG</sequence>
<evidence type="ECO:0000313" key="1">
    <source>
        <dbReference type="EMBL" id="CAB4324115.1"/>
    </source>
</evidence>
<dbReference type="SUPFAM" id="SSF53756">
    <property type="entry name" value="UDP-Glycosyltransferase/glycogen phosphorylase"/>
    <property type="match status" value="1"/>
</dbReference>
<dbReference type="Pfam" id="PF13692">
    <property type="entry name" value="Glyco_trans_1_4"/>
    <property type="match status" value="1"/>
</dbReference>
<evidence type="ECO:0000313" key="2">
    <source>
        <dbReference type="EMBL" id="CAB4938820.1"/>
    </source>
</evidence>
<reference evidence="1" key="1">
    <citation type="submission" date="2020-05" db="EMBL/GenBank/DDBJ databases">
        <authorList>
            <person name="Chiriac C."/>
            <person name="Salcher M."/>
            <person name="Ghai R."/>
            <person name="Kavagutti S V."/>
        </authorList>
    </citation>
    <scope>NUCLEOTIDE SEQUENCE</scope>
</reference>
<dbReference type="Gene3D" id="3.40.50.2000">
    <property type="entry name" value="Glycogen Phosphorylase B"/>
    <property type="match status" value="2"/>
</dbReference>
<proteinExistence type="predicted"/>